<proteinExistence type="predicted"/>
<dbReference type="SUPFAM" id="SSF51905">
    <property type="entry name" value="FAD/NAD(P)-binding domain"/>
    <property type="match status" value="1"/>
</dbReference>
<evidence type="ECO:0000259" key="5">
    <source>
        <dbReference type="Pfam" id="PF01266"/>
    </source>
</evidence>
<dbReference type="Gene3D" id="3.30.9.10">
    <property type="entry name" value="D-Amino Acid Oxidase, subunit A, domain 2"/>
    <property type="match status" value="1"/>
</dbReference>
<evidence type="ECO:0000313" key="6">
    <source>
        <dbReference type="EMBL" id="MDD9205752.1"/>
    </source>
</evidence>
<accession>A0ABT5TUW8</accession>
<feature type="domain" description="FAD dependent oxidoreductase" evidence="5">
    <location>
        <begin position="4"/>
        <end position="342"/>
    </location>
</feature>
<sequence>MLRLAVVGGGIVGLATAFAMRQRGAEVTVLESGPPGGGQSAGQSRIFRHAHTDPRLVEQVVRSRALWREWEEELGVQLVAPEGAVAIGEGVRAKAEALESFPEAPVRLLTPTELHGRLPVLASYDGPAMLDVRGGAIRTSAAVGALSERLAGSLVADHVLAVRPREDGSVEVRTGTDTQIYDHVVLCAGRSTAGLARGAGLELPVEVGAHVRLTFEADGRAERPLPTFQDGSDEFGETGVYASPYPDSRHLAVGLSGSTPAHADGGVARPEDLAALADRTVAYVQRALPGLRPVPVDHVHCWVTRLPWGEDGVGVWSQDGVTAVAGHNLFKQAPVLGEALAETALTGGVPTDWHHTERLGRS</sequence>
<dbReference type="EMBL" id="JARACI010000642">
    <property type="protein sequence ID" value="MDD9205752.1"/>
    <property type="molecule type" value="Genomic_DNA"/>
</dbReference>
<dbReference type="InterPro" id="IPR006076">
    <property type="entry name" value="FAD-dep_OxRdtase"/>
</dbReference>
<keyword evidence="3" id="KW-0274">FAD</keyword>
<evidence type="ECO:0000256" key="1">
    <source>
        <dbReference type="ARBA" id="ARBA00001974"/>
    </source>
</evidence>
<reference evidence="6" key="1">
    <citation type="submission" date="2023-02" db="EMBL/GenBank/DDBJ databases">
        <title>Georgenia sp.10Sc9-8, isolated from a soil sample collected from the Taklamakan desert.</title>
        <authorList>
            <person name="Liu S."/>
        </authorList>
    </citation>
    <scope>NUCLEOTIDE SEQUENCE</scope>
    <source>
        <strain evidence="6">10Sc9-8</strain>
    </source>
</reference>
<keyword evidence="7" id="KW-1185">Reference proteome</keyword>
<dbReference type="Pfam" id="PF01266">
    <property type="entry name" value="DAO"/>
    <property type="match status" value="1"/>
</dbReference>
<protein>
    <submittedName>
        <fullName evidence="6">FAD-dependent oxidoreductase</fullName>
    </submittedName>
</protein>
<keyword evidence="4" id="KW-0560">Oxidoreductase</keyword>
<dbReference type="PANTHER" id="PTHR10961">
    <property type="entry name" value="PEROXISOMAL SARCOSINE OXIDASE"/>
    <property type="match status" value="1"/>
</dbReference>
<organism evidence="6 7">
    <name type="scientific">Georgenia halotolerans</name>
    <dbReference type="NCBI Taxonomy" id="3028317"/>
    <lineage>
        <taxon>Bacteria</taxon>
        <taxon>Bacillati</taxon>
        <taxon>Actinomycetota</taxon>
        <taxon>Actinomycetes</taxon>
        <taxon>Micrococcales</taxon>
        <taxon>Bogoriellaceae</taxon>
        <taxon>Georgenia</taxon>
    </lineage>
</organism>
<evidence type="ECO:0000256" key="4">
    <source>
        <dbReference type="ARBA" id="ARBA00023002"/>
    </source>
</evidence>
<gene>
    <name evidence="6" type="ORF">PU560_04625</name>
</gene>
<name>A0ABT5TUW8_9MICO</name>
<evidence type="ECO:0000256" key="3">
    <source>
        <dbReference type="ARBA" id="ARBA00022827"/>
    </source>
</evidence>
<dbReference type="InterPro" id="IPR036188">
    <property type="entry name" value="FAD/NAD-bd_sf"/>
</dbReference>
<dbReference type="InterPro" id="IPR045170">
    <property type="entry name" value="MTOX"/>
</dbReference>
<dbReference type="PANTHER" id="PTHR10961:SF7">
    <property type="entry name" value="FAD DEPENDENT OXIDOREDUCTASE DOMAIN-CONTAINING PROTEIN"/>
    <property type="match status" value="1"/>
</dbReference>
<comment type="cofactor">
    <cofactor evidence="1">
        <name>FAD</name>
        <dbReference type="ChEBI" id="CHEBI:57692"/>
    </cofactor>
</comment>
<comment type="caution">
    <text evidence="6">The sequence shown here is derived from an EMBL/GenBank/DDBJ whole genome shotgun (WGS) entry which is preliminary data.</text>
</comment>
<dbReference type="Gene3D" id="3.50.50.60">
    <property type="entry name" value="FAD/NAD(P)-binding domain"/>
    <property type="match status" value="1"/>
</dbReference>
<keyword evidence="2" id="KW-0285">Flavoprotein</keyword>
<evidence type="ECO:0000256" key="2">
    <source>
        <dbReference type="ARBA" id="ARBA00022630"/>
    </source>
</evidence>
<evidence type="ECO:0000313" key="7">
    <source>
        <dbReference type="Proteomes" id="UP001165561"/>
    </source>
</evidence>
<dbReference type="Proteomes" id="UP001165561">
    <property type="component" value="Unassembled WGS sequence"/>
</dbReference>